<feature type="non-terminal residue" evidence="2">
    <location>
        <position position="1"/>
    </location>
</feature>
<feature type="non-terminal residue" evidence="2">
    <location>
        <position position="55"/>
    </location>
</feature>
<feature type="compositionally biased region" description="Polar residues" evidence="1">
    <location>
        <begin position="36"/>
        <end position="47"/>
    </location>
</feature>
<dbReference type="AlphaFoldDB" id="A0A8S2XQX9"/>
<dbReference type="Proteomes" id="UP000676336">
    <property type="component" value="Unassembled WGS sequence"/>
</dbReference>
<comment type="caution">
    <text evidence="2">The sequence shown here is derived from an EMBL/GenBank/DDBJ whole genome shotgun (WGS) entry which is preliminary data.</text>
</comment>
<feature type="region of interest" description="Disordered" evidence="1">
    <location>
        <begin position="27"/>
        <end position="55"/>
    </location>
</feature>
<evidence type="ECO:0000313" key="3">
    <source>
        <dbReference type="EMBL" id="CAF4823498.1"/>
    </source>
</evidence>
<reference evidence="2" key="1">
    <citation type="submission" date="2021-02" db="EMBL/GenBank/DDBJ databases">
        <authorList>
            <person name="Nowell W R."/>
        </authorList>
    </citation>
    <scope>NUCLEOTIDE SEQUENCE</scope>
</reference>
<dbReference type="EMBL" id="CAJOBI010083344">
    <property type="protein sequence ID" value="CAF4507561.1"/>
    <property type="molecule type" value="Genomic_DNA"/>
</dbReference>
<organism evidence="2 4">
    <name type="scientific">Rotaria magnacalcarata</name>
    <dbReference type="NCBI Taxonomy" id="392030"/>
    <lineage>
        <taxon>Eukaryota</taxon>
        <taxon>Metazoa</taxon>
        <taxon>Spiralia</taxon>
        <taxon>Gnathifera</taxon>
        <taxon>Rotifera</taxon>
        <taxon>Eurotatoria</taxon>
        <taxon>Bdelloidea</taxon>
        <taxon>Philodinida</taxon>
        <taxon>Philodinidae</taxon>
        <taxon>Rotaria</taxon>
    </lineage>
</organism>
<accession>A0A8S2XQX9</accession>
<sequence>VHAYFDPYGFSVLSQKEIGSIERHLKNSIRPLPGEQQPSTKMSSTRKLTPLDKFL</sequence>
<evidence type="ECO:0000256" key="1">
    <source>
        <dbReference type="SAM" id="MobiDB-lite"/>
    </source>
</evidence>
<evidence type="ECO:0000313" key="4">
    <source>
        <dbReference type="Proteomes" id="UP000676336"/>
    </source>
</evidence>
<proteinExistence type="predicted"/>
<dbReference type="Proteomes" id="UP000681720">
    <property type="component" value="Unassembled WGS sequence"/>
</dbReference>
<name>A0A8S2XQX9_9BILA</name>
<dbReference type="EMBL" id="CAJOBJ010155224">
    <property type="protein sequence ID" value="CAF4823498.1"/>
    <property type="molecule type" value="Genomic_DNA"/>
</dbReference>
<gene>
    <name evidence="3" type="ORF">GIL414_LOCUS48119</name>
    <name evidence="2" type="ORF">SMN809_LOCUS35205</name>
</gene>
<protein>
    <submittedName>
        <fullName evidence="2">Uncharacterized protein</fullName>
    </submittedName>
</protein>
<evidence type="ECO:0000313" key="2">
    <source>
        <dbReference type="EMBL" id="CAF4507561.1"/>
    </source>
</evidence>